<protein>
    <recommendedName>
        <fullName evidence="3">Uroporphyrinogen decarboxylase (URO-D) domain-containing protein</fullName>
    </recommendedName>
</protein>
<gene>
    <name evidence="1" type="ORF">AUK40_05320</name>
</gene>
<reference evidence="1 2" key="1">
    <citation type="journal article" date="2016" name="Environ. Microbiol.">
        <title>Genomic resolution of a cold subsurface aquifer community provides metabolic insights for novel microbes adapted to high CO concentrations.</title>
        <authorList>
            <person name="Probst A.J."/>
            <person name="Castelle C.J."/>
            <person name="Singh A."/>
            <person name="Brown C.T."/>
            <person name="Anantharaman K."/>
            <person name="Sharon I."/>
            <person name="Hug L.A."/>
            <person name="Burstein D."/>
            <person name="Emerson J.B."/>
            <person name="Thomas B.C."/>
            <person name="Banfield J.F."/>
        </authorList>
    </citation>
    <scope>NUCLEOTIDE SEQUENCE [LARGE SCALE GENOMIC DNA]</scope>
    <source>
        <strain evidence="1">CG2_30_54_11</strain>
    </source>
</reference>
<name>A0A1J5ISG2_9BACT</name>
<evidence type="ECO:0000313" key="2">
    <source>
        <dbReference type="Proteomes" id="UP000183245"/>
    </source>
</evidence>
<proteinExistence type="predicted"/>
<organism evidence="1 2">
    <name type="scientific">Candidatus Wirthbacteria bacterium CG2_30_54_11</name>
    <dbReference type="NCBI Taxonomy" id="1817892"/>
    <lineage>
        <taxon>Bacteria</taxon>
        <taxon>Candidatus Wirthbacteria</taxon>
    </lineage>
</organism>
<evidence type="ECO:0000313" key="1">
    <source>
        <dbReference type="EMBL" id="OIP96103.1"/>
    </source>
</evidence>
<evidence type="ECO:0008006" key="3">
    <source>
        <dbReference type="Google" id="ProtNLM"/>
    </source>
</evidence>
<comment type="caution">
    <text evidence="1">The sequence shown here is derived from an EMBL/GenBank/DDBJ whole genome shotgun (WGS) entry which is preliminary data.</text>
</comment>
<sequence length="99" mass="11112">MDSMGALTVYLRPEWGSVTDVPRNNMVEMVEPERGGDQVGVSGLDRPDPETYARIERQTAREISRAAGGRYFFCQDTLDTRVPPFADVMARVNQLQMMG</sequence>
<dbReference type="EMBL" id="MNZT01000094">
    <property type="protein sequence ID" value="OIP96103.1"/>
    <property type="molecule type" value="Genomic_DNA"/>
</dbReference>
<dbReference type="Proteomes" id="UP000183245">
    <property type="component" value="Unassembled WGS sequence"/>
</dbReference>
<dbReference type="AlphaFoldDB" id="A0A1J5ISG2"/>
<accession>A0A1J5ISG2</accession>
<dbReference type="STRING" id="1817892.AUK40_05320"/>